<comment type="caution">
    <text evidence="1">The sequence shown here is derived from an EMBL/GenBank/DDBJ whole genome shotgun (WGS) entry which is preliminary data.</text>
</comment>
<keyword evidence="2" id="KW-1185">Reference proteome</keyword>
<dbReference type="EMBL" id="CAAALY010260018">
    <property type="protein sequence ID" value="VEL39078.1"/>
    <property type="molecule type" value="Genomic_DNA"/>
</dbReference>
<proteinExistence type="predicted"/>
<gene>
    <name evidence="1" type="ORF">PXEA_LOCUS32518</name>
</gene>
<name>A0A448XKX5_9PLAT</name>
<protein>
    <submittedName>
        <fullName evidence="1">Uncharacterized protein</fullName>
    </submittedName>
</protein>
<organism evidence="1 2">
    <name type="scientific">Protopolystoma xenopodis</name>
    <dbReference type="NCBI Taxonomy" id="117903"/>
    <lineage>
        <taxon>Eukaryota</taxon>
        <taxon>Metazoa</taxon>
        <taxon>Spiralia</taxon>
        <taxon>Lophotrochozoa</taxon>
        <taxon>Platyhelminthes</taxon>
        <taxon>Monogenea</taxon>
        <taxon>Polyopisthocotylea</taxon>
        <taxon>Polystomatidea</taxon>
        <taxon>Polystomatidae</taxon>
        <taxon>Protopolystoma</taxon>
    </lineage>
</organism>
<sequence length="119" mass="13207">MKIDSIVSSGKRNVFASLSQSGSCNLYRLKSARITTLSLPLFHSLPLACSCSLSRKHATDLGRQSSRTFELGSPALAKGQPETRSSRDACPWDLLLPNVKTLVEMTDRLHLNLIYFLRN</sequence>
<evidence type="ECO:0000313" key="1">
    <source>
        <dbReference type="EMBL" id="VEL39078.1"/>
    </source>
</evidence>
<accession>A0A448XKX5</accession>
<dbReference type="AlphaFoldDB" id="A0A448XKX5"/>
<reference evidence="1" key="1">
    <citation type="submission" date="2018-11" db="EMBL/GenBank/DDBJ databases">
        <authorList>
            <consortium name="Pathogen Informatics"/>
        </authorList>
    </citation>
    <scope>NUCLEOTIDE SEQUENCE</scope>
</reference>
<evidence type="ECO:0000313" key="2">
    <source>
        <dbReference type="Proteomes" id="UP000784294"/>
    </source>
</evidence>
<dbReference type="Proteomes" id="UP000784294">
    <property type="component" value="Unassembled WGS sequence"/>
</dbReference>